<sequence length="340" mass="35528">MQSNEPAADLTAEPAADPAADLTAEPAARIRGTRPRVIARRTAKTVLGLGVALAFLAVGDRWAVLYAENLAASQVRDALHLRAEPEVHIDSFPFVGQLATGDLDHVEVNVPDISAGPVSVAQVKATVDDIRIVGSLPSSVKGAVLGRVRGDVFLDFDDLNREVGASQVHLAPGRQKNTVVAHGDVPVAGTQVQVRARGQVRRTGDRGVALTVSGTRLVVPGLLTYTPGKGGGLQLAAPAAGKVDAGDFEETTGQRLVPGRMMKGPVLDTLIEHPALLKPAGIDPTLLKGLRKTQEPKVAEAMEFSARLPDDMPGDLGLRDISVRKDGIAVKLTGTSVPVG</sequence>
<protein>
    <submittedName>
        <fullName evidence="2">DUF2993 domain-containing protein</fullName>
    </submittedName>
</protein>
<evidence type="ECO:0000313" key="2">
    <source>
        <dbReference type="EMBL" id="RVU27942.1"/>
    </source>
</evidence>
<dbReference type="RefSeq" id="WP_127827097.1">
    <property type="nucleotide sequence ID" value="NZ_RZYA01000002.1"/>
</dbReference>
<dbReference type="AlphaFoldDB" id="A0A3S2W072"/>
<comment type="caution">
    <text evidence="2">The sequence shown here is derived from an EMBL/GenBank/DDBJ whole genome shotgun (WGS) entry which is preliminary data.</text>
</comment>
<feature type="region of interest" description="Disordered" evidence="1">
    <location>
        <begin position="1"/>
        <end position="26"/>
    </location>
</feature>
<dbReference type="Pfam" id="PF11209">
    <property type="entry name" value="LmeA"/>
    <property type="match status" value="1"/>
</dbReference>
<organism evidence="2 3">
    <name type="scientific">Streptomyces antnestii</name>
    <dbReference type="NCBI Taxonomy" id="2494256"/>
    <lineage>
        <taxon>Bacteria</taxon>
        <taxon>Bacillati</taxon>
        <taxon>Actinomycetota</taxon>
        <taxon>Actinomycetes</taxon>
        <taxon>Kitasatosporales</taxon>
        <taxon>Streptomycetaceae</taxon>
        <taxon>Streptomyces</taxon>
    </lineage>
</organism>
<accession>A0A3S2W072</accession>
<keyword evidence="3" id="KW-1185">Reference proteome</keyword>
<dbReference type="OrthoDB" id="3215846at2"/>
<evidence type="ECO:0000313" key="3">
    <source>
        <dbReference type="Proteomes" id="UP000283128"/>
    </source>
</evidence>
<reference evidence="2 3" key="1">
    <citation type="submission" date="2019-01" db="EMBL/GenBank/DDBJ databases">
        <title>Genome sequences of Streptomyces and Rhizobium isolates collected from root and soil.</title>
        <authorList>
            <person name="Chhettri S."/>
            <person name="Sevigny J.L."/>
            <person name="Sen A."/>
            <person name="Ennis N."/>
            <person name="Tisa L."/>
        </authorList>
    </citation>
    <scope>NUCLEOTIDE SEQUENCE [LARGE SCALE GENOMIC DNA]</scope>
    <source>
        <strain evidence="2 3">San01</strain>
    </source>
</reference>
<name>A0A3S2W072_9ACTN</name>
<dbReference type="InterPro" id="IPR021373">
    <property type="entry name" value="DUF2993"/>
</dbReference>
<gene>
    <name evidence="2" type="ORF">EOT10_06615</name>
</gene>
<evidence type="ECO:0000256" key="1">
    <source>
        <dbReference type="SAM" id="MobiDB-lite"/>
    </source>
</evidence>
<dbReference type="Proteomes" id="UP000283128">
    <property type="component" value="Unassembled WGS sequence"/>
</dbReference>
<proteinExistence type="predicted"/>
<dbReference type="EMBL" id="RZYA01000002">
    <property type="protein sequence ID" value="RVU27942.1"/>
    <property type="molecule type" value="Genomic_DNA"/>
</dbReference>